<proteinExistence type="predicted"/>
<evidence type="ECO:0000313" key="3">
    <source>
        <dbReference type="Proteomes" id="UP001232536"/>
    </source>
</evidence>
<accession>A0ABT9D5M9</accession>
<dbReference type="RefSeq" id="WP_304599795.1">
    <property type="nucleotide sequence ID" value="NZ_JAUQYP010000001.1"/>
</dbReference>
<keyword evidence="3" id="KW-1185">Reference proteome</keyword>
<feature type="compositionally biased region" description="Low complexity" evidence="1">
    <location>
        <begin position="204"/>
        <end position="213"/>
    </location>
</feature>
<dbReference type="Proteomes" id="UP001232536">
    <property type="component" value="Unassembled WGS sequence"/>
</dbReference>
<feature type="compositionally biased region" description="Low complexity" evidence="1">
    <location>
        <begin position="185"/>
        <end position="196"/>
    </location>
</feature>
<name>A0ABT9D5M9_9CELL</name>
<protein>
    <submittedName>
        <fullName evidence="2">Uncharacterized protein</fullName>
    </submittedName>
</protein>
<dbReference type="EMBL" id="JAUQYP010000001">
    <property type="protein sequence ID" value="MDO8106102.1"/>
    <property type="molecule type" value="Genomic_DNA"/>
</dbReference>
<sequence length="444" mass="45155">MSTRLLLDGQDLRSLMLRVRDEMGPDAQIVRAERVRTGGIAGFFAREHYELTVEVPDKPRRGTRARPAPEQAHRPTGTTAEPVGLDALLAAADAVEADPRVSTAGSAFAEVLASVQRITAEPQADAPAASDAPAAPATPDAGTGPATPDAGTGPATPDAGTGSGSAERVDPGPAWAPAPAPPRIARPGGSAAASAPSSPPEPGPGETAGAGPSDAAETWDAGPTVPDEVRPGASVAALLELGIPTRLLAAFDPNADVPLSGLVRTFDRPRGTHLVPGTMVVVAGPAELAVRTATQMAQRAGLAPHDVVLAGEVDALPGHGRRVQTTAAAGRLRERVPQDAPLVVALGVAGTAAGALLLDSLAPDEAWAAVDARLRGVQIRRWLRAVGARRPFDAVAAAHTFDAQAPGTVLNLGVPVGWLDGLPASPVVWAAVLGERLADDARWD</sequence>
<feature type="compositionally biased region" description="Low complexity" evidence="1">
    <location>
        <begin position="124"/>
        <end position="160"/>
    </location>
</feature>
<feature type="region of interest" description="Disordered" evidence="1">
    <location>
        <begin position="122"/>
        <end position="228"/>
    </location>
</feature>
<organism evidence="2 3">
    <name type="scientific">Actinotalea lenta</name>
    <dbReference type="NCBI Taxonomy" id="3064654"/>
    <lineage>
        <taxon>Bacteria</taxon>
        <taxon>Bacillati</taxon>
        <taxon>Actinomycetota</taxon>
        <taxon>Actinomycetes</taxon>
        <taxon>Micrococcales</taxon>
        <taxon>Cellulomonadaceae</taxon>
        <taxon>Actinotalea</taxon>
    </lineage>
</organism>
<evidence type="ECO:0000313" key="2">
    <source>
        <dbReference type="EMBL" id="MDO8106102.1"/>
    </source>
</evidence>
<reference evidence="2 3" key="1">
    <citation type="submission" date="2023-07" db="EMBL/GenBank/DDBJ databases">
        <title>Description of novel actinomycetes strains, isolated from tidal flat sediment.</title>
        <authorList>
            <person name="Lu C."/>
        </authorList>
    </citation>
    <scope>NUCLEOTIDE SEQUENCE [LARGE SCALE GENOMIC DNA]</scope>
    <source>
        <strain evidence="2 3">SYSU T00b441</strain>
    </source>
</reference>
<gene>
    <name evidence="2" type="ORF">Q6348_02695</name>
</gene>
<evidence type="ECO:0000256" key="1">
    <source>
        <dbReference type="SAM" id="MobiDB-lite"/>
    </source>
</evidence>
<feature type="region of interest" description="Disordered" evidence="1">
    <location>
        <begin position="55"/>
        <end position="82"/>
    </location>
</feature>
<feature type="compositionally biased region" description="Pro residues" evidence="1">
    <location>
        <begin position="174"/>
        <end position="184"/>
    </location>
</feature>
<comment type="caution">
    <text evidence="2">The sequence shown here is derived from an EMBL/GenBank/DDBJ whole genome shotgun (WGS) entry which is preliminary data.</text>
</comment>